<dbReference type="EMBL" id="JACRWC010000102">
    <property type="protein sequence ID" value="MBC5999927.1"/>
    <property type="molecule type" value="Genomic_DNA"/>
</dbReference>
<dbReference type="Pfam" id="PF09479">
    <property type="entry name" value="Flg_new"/>
    <property type="match status" value="1"/>
</dbReference>
<dbReference type="Proteomes" id="UP000644115">
    <property type="component" value="Unassembled WGS sequence"/>
</dbReference>
<gene>
    <name evidence="2" type="ORF">H8876_07940</name>
</gene>
<name>A0A923NG01_9FIRM</name>
<organism evidence="2 3">
    <name type="scientific">Lentihominibacter faecis</name>
    <dbReference type="NCBI Taxonomy" id="2764712"/>
    <lineage>
        <taxon>Bacteria</taxon>
        <taxon>Bacillati</taxon>
        <taxon>Bacillota</taxon>
        <taxon>Clostridia</taxon>
        <taxon>Peptostreptococcales</taxon>
        <taxon>Anaerovoracaceae</taxon>
        <taxon>Lentihominibacter</taxon>
    </lineage>
</organism>
<protein>
    <submittedName>
        <fullName evidence="2">Cell wall-binding repeat-containing protein</fullName>
    </submittedName>
</protein>
<dbReference type="InterPro" id="IPR051922">
    <property type="entry name" value="Bact_Sporulation_Assoc"/>
</dbReference>
<accession>A0A923NG01</accession>
<evidence type="ECO:0000313" key="3">
    <source>
        <dbReference type="Proteomes" id="UP000644115"/>
    </source>
</evidence>
<dbReference type="Pfam" id="PF04122">
    <property type="entry name" value="CW_binding_2"/>
    <property type="match status" value="3"/>
</dbReference>
<evidence type="ECO:0000313" key="2">
    <source>
        <dbReference type="EMBL" id="MBC5999927.1"/>
    </source>
</evidence>
<proteinExistence type="predicted"/>
<dbReference type="AlphaFoldDB" id="A0A923NG01"/>
<dbReference type="InterPro" id="IPR013378">
    <property type="entry name" value="InlB-like_B-rpt"/>
</dbReference>
<dbReference type="PANTHER" id="PTHR30032:SF8">
    <property type="entry name" value="GERMINATION-SPECIFIC N-ACETYLMURAMOYL-L-ALANINE AMIDASE"/>
    <property type="match status" value="1"/>
</dbReference>
<dbReference type="InterPro" id="IPR042229">
    <property type="entry name" value="Listeria/Bacterioides_rpt_sf"/>
</dbReference>
<comment type="subcellular location">
    <subcellularLocation>
        <location evidence="1">Cell envelope</location>
    </subcellularLocation>
</comment>
<sequence>MNRRKYDFMCFLIVLILGILLLVPVSVGATGKYVVTSDDGYTYTAGSERSSACDRMIEMATVEWSIPKQKSLKYKYTAKSYITLNAGKYRGLPYTQVNRGFSNPNASVVQTRIDNAIKGTDEVKGVDCSSAASFALRYGTKNNSDNSTFLKSKNGMYVSSCFLYDAMTASSGKTKNGYLYRNDLTYVGSYGSYTAYKTAGYTDKILTALESGRYYSYGDVYSNVYAKIRPGDVMVRSNSDTSKGAGHVELVTGVKIVHKNGKIDANASKLIITDQISPNVTSTGTYKSSWRVNREFSFQKLESVGFLPVTLNQWKETYQIKYDLNGGTGTVTNQQKKQYQAINLRTSIPYKAGYTFIGWKAGNSVYQPGERYDEEQSMTLSAIWEKQEDTSDGKQDPENPASFVRIAGDTRYETALKTADALKKSLTVDKFSDIIVADGNNYPDALAGSYLAKVKKAPLILVDRSVASEKMIGEYIEKNLSDKGTVYLLGGSDVVTERFEKSLKDTDVKRLAGDTRYETNLEILNEAKASKKDLLACTGEGFADSLSASAVGKPILLVDNRGLTKAQKTYLDKANVQDIYLIGGADVVSDKVGKELKSYDKDSKTERIAGDNRYKTSVAVAKAFFPDKCDTAVLAYGMKFPDGLAGGPLAISMESPLLLVEDTAYTDAKVYGSSVGISRLAVLGGTDVISDGTAKRILQ</sequence>
<dbReference type="Gene3D" id="2.60.40.4270">
    <property type="entry name" value="Listeria-Bacteroides repeat domain"/>
    <property type="match status" value="1"/>
</dbReference>
<dbReference type="PANTHER" id="PTHR30032">
    <property type="entry name" value="N-ACETYLMURAMOYL-L-ALANINE AMIDASE-RELATED"/>
    <property type="match status" value="1"/>
</dbReference>
<dbReference type="InterPro" id="IPR007253">
    <property type="entry name" value="Cell_wall-bd_2"/>
</dbReference>
<dbReference type="Gene3D" id="3.40.50.12090">
    <property type="match status" value="2"/>
</dbReference>
<comment type="caution">
    <text evidence="2">The sequence shown here is derived from an EMBL/GenBank/DDBJ whole genome shotgun (WGS) entry which is preliminary data.</text>
</comment>
<reference evidence="2" key="1">
    <citation type="submission" date="2020-08" db="EMBL/GenBank/DDBJ databases">
        <authorList>
            <person name="Liu C."/>
            <person name="Sun Q."/>
        </authorList>
    </citation>
    <scope>NUCLEOTIDE SEQUENCE</scope>
    <source>
        <strain evidence="2">BX16</strain>
    </source>
</reference>
<keyword evidence="3" id="KW-1185">Reference proteome</keyword>
<evidence type="ECO:0000256" key="1">
    <source>
        <dbReference type="ARBA" id="ARBA00004196"/>
    </source>
</evidence>
<dbReference type="GO" id="GO:0030313">
    <property type="term" value="C:cell envelope"/>
    <property type="evidence" value="ECO:0007669"/>
    <property type="project" value="UniProtKB-SubCell"/>
</dbReference>
<dbReference type="RefSeq" id="WP_249287296.1">
    <property type="nucleotide sequence ID" value="NZ_JACRWC010000102.1"/>
</dbReference>